<evidence type="ECO:0000313" key="10">
    <source>
        <dbReference type="Proteomes" id="UP000287872"/>
    </source>
</evidence>
<dbReference type="InterPro" id="IPR003838">
    <property type="entry name" value="ABC3_permease_C"/>
</dbReference>
<reference evidence="9 10" key="1">
    <citation type="submission" date="2018-11" db="EMBL/GenBank/DDBJ databases">
        <title>Genome sequencing and assembly of Clostridium tagluense strain A121.</title>
        <authorList>
            <person name="Murakami T."/>
            <person name="Segawa T."/>
            <person name="Shcherbakova V.A."/>
            <person name="Mori H."/>
            <person name="Yoshimura Y."/>
        </authorList>
    </citation>
    <scope>NUCLEOTIDE SEQUENCE [LARGE SCALE GENOMIC DNA]</scope>
    <source>
        <strain evidence="9 10">A121</strain>
    </source>
</reference>
<sequence length="834" mass="93943">MFKNNNRKISSKLAKRSFKANRTRNIFALLAIVLTTVLFTAVFTIGMSLIESMENATMRQVGTKAHGGFKYLTKEETDKLKKHPLIKEYGATVIISDVENKELRSNAVELRYMDENWVKWGFCEPTTGKLPEVENEISTATWVLDMLNVPHKIGEKVKLEYTIMDKKYTKDFVLSGFWKGDKAIAGAGLAIVSKEFVDKNLKNMDLVKNRKDGKYTGLTDLSVMFDKVSDTENNLKKVIKDTGISFSEERYAVNWGYLSTHDTDLSNIIPFIIIGLLIMFSGYLLIYNIFYISVVKDTKYYGLLKTIGTTKKQLKCIIRKQAFMLSLIGIPIGLFCGYFIGVVLVPIALSTSNMSDSTTISINPIIFVGSALFSLVTVFLSSNKPGKIASKVSPIEAVRYTGIEMKNKSGIKNSTSGAKLYKMAFSNIFRNKKKAIIVLASLSLSIILFNFISSLIGSFNMDLYLKDSIRGDFVISDFSNFGKNIFNGANTVDEKMCNGLKNIQGVKKVDKIYSGYAHDKVDAHKLDVMKKASVNEEGVKANMQGRKEVEVQLYGLDSGCMDMYNKNTIIKGEFNLEKFSTGKYILINQKYECNYYDIGDKITLNLKDGGEKTFEVMALVEIVSTFDLKIYTPSGYNAYIPSKEFTSFIKKPVIMTAQIFIDKEKSSTIENHIKKLQSSNKDLEYRSKKDYEKEYKNFTKTFSIIGYSLSAVIFIIGLMNFVNTMLTSILARKQEFAILESVGMTRKQLLKMLIFEGLYYALITIAIVSTVGIFITHFGISLLCSGITIFKYNFKITPIVVCSLGLMIFAIFIPKLCYGSVSKNSIIERLRENE</sequence>
<feature type="transmembrane region" description="Helical" evidence="7">
    <location>
        <begin position="704"/>
        <end position="726"/>
    </location>
</feature>
<feature type="transmembrane region" description="Helical" evidence="7">
    <location>
        <begin position="268"/>
        <end position="290"/>
    </location>
</feature>
<feature type="transmembrane region" description="Helical" evidence="7">
    <location>
        <begin position="322"/>
        <end position="349"/>
    </location>
</feature>
<dbReference type="EMBL" id="BHYK01000070">
    <property type="protein sequence ID" value="GCD13216.1"/>
    <property type="molecule type" value="Genomic_DNA"/>
</dbReference>
<keyword evidence="4 7" id="KW-1133">Transmembrane helix</keyword>
<evidence type="ECO:0000313" key="9">
    <source>
        <dbReference type="EMBL" id="GCD13216.1"/>
    </source>
</evidence>
<proteinExistence type="inferred from homology"/>
<dbReference type="InterPro" id="IPR050250">
    <property type="entry name" value="Macrolide_Exporter_MacB"/>
</dbReference>
<keyword evidence="10" id="KW-1185">Reference proteome</keyword>
<dbReference type="GO" id="GO:0005886">
    <property type="term" value="C:plasma membrane"/>
    <property type="evidence" value="ECO:0007669"/>
    <property type="project" value="UniProtKB-SubCell"/>
</dbReference>
<keyword evidence="3 7" id="KW-0812">Transmembrane</keyword>
<comment type="similarity">
    <text evidence="6">Belongs to the ABC-4 integral membrane protein family.</text>
</comment>
<evidence type="ECO:0000256" key="2">
    <source>
        <dbReference type="ARBA" id="ARBA00022475"/>
    </source>
</evidence>
<comment type="subcellular location">
    <subcellularLocation>
        <location evidence="1">Cell membrane</location>
        <topology evidence="1">Multi-pass membrane protein</topology>
    </subcellularLocation>
</comment>
<feature type="transmembrane region" description="Helical" evidence="7">
    <location>
        <begin position="757"/>
        <end position="790"/>
    </location>
</feature>
<protein>
    <submittedName>
        <fullName evidence="9">Efflux ABC transporter permease</fullName>
    </submittedName>
</protein>
<feature type="domain" description="ABC3 transporter permease C-terminal" evidence="8">
    <location>
        <begin position="708"/>
        <end position="818"/>
    </location>
</feature>
<dbReference type="Proteomes" id="UP000287872">
    <property type="component" value="Unassembled WGS sequence"/>
</dbReference>
<feature type="transmembrane region" description="Helical" evidence="7">
    <location>
        <begin position="435"/>
        <end position="456"/>
    </location>
</feature>
<evidence type="ECO:0000256" key="7">
    <source>
        <dbReference type="SAM" id="Phobius"/>
    </source>
</evidence>
<dbReference type="GO" id="GO:0022857">
    <property type="term" value="F:transmembrane transporter activity"/>
    <property type="evidence" value="ECO:0007669"/>
    <property type="project" value="TreeGrafter"/>
</dbReference>
<organism evidence="9 10">
    <name type="scientific">Clostridium tagluense</name>
    <dbReference type="NCBI Taxonomy" id="360422"/>
    <lineage>
        <taxon>Bacteria</taxon>
        <taxon>Bacillati</taxon>
        <taxon>Bacillota</taxon>
        <taxon>Clostridia</taxon>
        <taxon>Eubacteriales</taxon>
        <taxon>Clostridiaceae</taxon>
        <taxon>Clostridium</taxon>
    </lineage>
</organism>
<evidence type="ECO:0000256" key="5">
    <source>
        <dbReference type="ARBA" id="ARBA00023136"/>
    </source>
</evidence>
<dbReference type="RefSeq" id="WP_185732958.1">
    <property type="nucleotide sequence ID" value="NZ_BHYK01000070.1"/>
</dbReference>
<name>A0A401UUQ0_9CLOT</name>
<feature type="domain" description="ABC3 transporter permease C-terminal" evidence="8">
    <location>
        <begin position="272"/>
        <end position="393"/>
    </location>
</feature>
<comment type="caution">
    <text evidence="9">The sequence shown here is derived from an EMBL/GenBank/DDBJ whole genome shotgun (WGS) entry which is preliminary data.</text>
</comment>
<keyword evidence="2" id="KW-1003">Cell membrane</keyword>
<dbReference type="Pfam" id="PF02687">
    <property type="entry name" value="FtsX"/>
    <property type="match status" value="2"/>
</dbReference>
<dbReference type="PANTHER" id="PTHR30572">
    <property type="entry name" value="MEMBRANE COMPONENT OF TRANSPORTER-RELATED"/>
    <property type="match status" value="1"/>
</dbReference>
<gene>
    <name evidence="9" type="ORF">Ctaglu_48390</name>
</gene>
<accession>A0A401UUQ0</accession>
<keyword evidence="5 7" id="KW-0472">Membrane</keyword>
<feature type="transmembrane region" description="Helical" evidence="7">
    <location>
        <begin position="796"/>
        <end position="821"/>
    </location>
</feature>
<evidence type="ECO:0000256" key="3">
    <source>
        <dbReference type="ARBA" id="ARBA00022692"/>
    </source>
</evidence>
<evidence type="ECO:0000256" key="4">
    <source>
        <dbReference type="ARBA" id="ARBA00022989"/>
    </source>
</evidence>
<dbReference type="AlphaFoldDB" id="A0A401UUQ0"/>
<feature type="transmembrane region" description="Helical" evidence="7">
    <location>
        <begin position="361"/>
        <end position="381"/>
    </location>
</feature>
<evidence type="ECO:0000259" key="8">
    <source>
        <dbReference type="Pfam" id="PF02687"/>
    </source>
</evidence>
<dbReference type="PANTHER" id="PTHR30572:SF4">
    <property type="entry name" value="ABC TRANSPORTER PERMEASE YTRF"/>
    <property type="match status" value="1"/>
</dbReference>
<evidence type="ECO:0000256" key="1">
    <source>
        <dbReference type="ARBA" id="ARBA00004651"/>
    </source>
</evidence>
<evidence type="ECO:0000256" key="6">
    <source>
        <dbReference type="ARBA" id="ARBA00038076"/>
    </source>
</evidence>